<organism evidence="1 2">
    <name type="scientific">Rhizobium lentis</name>
    <dbReference type="NCBI Taxonomy" id="1138194"/>
    <lineage>
        <taxon>Bacteria</taxon>
        <taxon>Pseudomonadati</taxon>
        <taxon>Pseudomonadota</taxon>
        <taxon>Alphaproteobacteria</taxon>
        <taxon>Hyphomicrobiales</taxon>
        <taxon>Rhizobiaceae</taxon>
        <taxon>Rhizobium/Agrobacterium group</taxon>
        <taxon>Rhizobium</taxon>
    </lineage>
</organism>
<gene>
    <name evidence="1" type="ORF">GGI59_004312</name>
</gene>
<comment type="caution">
    <text evidence="1">The sequence shown here is derived from an EMBL/GenBank/DDBJ whole genome shotgun (WGS) entry which is preliminary data.</text>
</comment>
<sequence>MVTVTVQKDVFGVAENRLPKGFRYSSDIEPRICSVPFSKRYRPVV</sequence>
<name>A0A7W8XGV0_9HYPH</name>
<protein>
    <submittedName>
        <fullName evidence="1">Uncharacterized protein</fullName>
    </submittedName>
</protein>
<evidence type="ECO:0000313" key="2">
    <source>
        <dbReference type="Proteomes" id="UP000528824"/>
    </source>
</evidence>
<keyword evidence="2" id="KW-1185">Reference proteome</keyword>
<evidence type="ECO:0000313" key="1">
    <source>
        <dbReference type="EMBL" id="MBB5562623.1"/>
    </source>
</evidence>
<dbReference type="AlphaFoldDB" id="A0A7W8XGV0"/>
<accession>A0A7W8XGV0</accession>
<proteinExistence type="predicted"/>
<reference evidence="1 2" key="1">
    <citation type="submission" date="2020-08" db="EMBL/GenBank/DDBJ databases">
        <title>Genomic Encyclopedia of Type Strains, Phase IV (KMG-V): Genome sequencing to study the core and pangenomes of soil and plant-associated prokaryotes.</title>
        <authorList>
            <person name="Whitman W."/>
        </authorList>
    </citation>
    <scope>NUCLEOTIDE SEQUENCE [LARGE SCALE GENOMIC DNA]</scope>
    <source>
        <strain evidence="1 2">SEMIA 4034</strain>
    </source>
</reference>
<dbReference type="Proteomes" id="UP000528824">
    <property type="component" value="Unassembled WGS sequence"/>
</dbReference>
<dbReference type="EMBL" id="JACHBC010000009">
    <property type="protein sequence ID" value="MBB5562623.1"/>
    <property type="molecule type" value="Genomic_DNA"/>
</dbReference>